<dbReference type="GO" id="GO:0015628">
    <property type="term" value="P:protein secretion by the type II secretion system"/>
    <property type="evidence" value="ECO:0007669"/>
    <property type="project" value="TreeGrafter"/>
</dbReference>
<dbReference type="Proteomes" id="UP000242886">
    <property type="component" value="Chromosome SDENCHOL"/>
</dbReference>
<dbReference type="InterPro" id="IPR010994">
    <property type="entry name" value="RuvA_2-like"/>
</dbReference>
<protein>
    <submittedName>
        <fullName evidence="4">Competence protein ComEA helix-hairpin-helix repeat protein</fullName>
    </submittedName>
</protein>
<gene>
    <name evidence="4" type="ORF">SDENCHOL_20444</name>
</gene>
<feature type="domain" description="Helix-hairpin-helix DNA-binding motif class 1" evidence="3">
    <location>
        <begin position="60"/>
        <end position="79"/>
    </location>
</feature>
<dbReference type="InterPro" id="IPR051675">
    <property type="entry name" value="Endo/Exo/Phosphatase_dom_1"/>
</dbReference>
<dbReference type="SMART" id="SM00278">
    <property type="entry name" value="HhH1"/>
    <property type="match status" value="2"/>
</dbReference>
<dbReference type="GO" id="GO:0006281">
    <property type="term" value="P:DNA repair"/>
    <property type="evidence" value="ECO:0007669"/>
    <property type="project" value="InterPro"/>
</dbReference>
<dbReference type="GO" id="GO:0015627">
    <property type="term" value="C:type II protein secretion system complex"/>
    <property type="evidence" value="ECO:0007669"/>
    <property type="project" value="TreeGrafter"/>
</dbReference>
<sequence length="124" mass="13279">MKKLFYVLFAWLVAVQCAFAAVNINTATLEELEQLPGVGPAKAQAIIDDRTQNGKFKNAEDLKRVKGIGDGIFDKLKSEITVTGATTGVSAAAGASKARTDKKVDGKADKKAEKKAEKQNKKPD</sequence>
<evidence type="ECO:0000259" key="3">
    <source>
        <dbReference type="SMART" id="SM00278"/>
    </source>
</evidence>
<dbReference type="Gene3D" id="1.10.150.280">
    <property type="entry name" value="AF1531-like domain"/>
    <property type="match status" value="1"/>
</dbReference>
<dbReference type="Pfam" id="PF12836">
    <property type="entry name" value="HHH_3"/>
    <property type="match status" value="1"/>
</dbReference>
<evidence type="ECO:0000256" key="1">
    <source>
        <dbReference type="SAM" id="MobiDB-lite"/>
    </source>
</evidence>
<dbReference type="SUPFAM" id="SSF47781">
    <property type="entry name" value="RuvA domain 2-like"/>
    <property type="match status" value="1"/>
</dbReference>
<dbReference type="PANTHER" id="PTHR21180:SF32">
    <property type="entry name" value="ENDONUCLEASE_EXONUCLEASE_PHOSPHATASE FAMILY DOMAIN-CONTAINING PROTEIN 1"/>
    <property type="match status" value="1"/>
</dbReference>
<proteinExistence type="predicted"/>
<dbReference type="InterPro" id="IPR004509">
    <property type="entry name" value="Competence_ComEA_HhH"/>
</dbReference>
<evidence type="ECO:0000256" key="2">
    <source>
        <dbReference type="SAM" id="SignalP"/>
    </source>
</evidence>
<reference evidence="4" key="1">
    <citation type="submission" date="2017-03" db="EMBL/GenBank/DDBJ databases">
        <authorList>
            <consortium name="AG Boll"/>
        </authorList>
    </citation>
    <scope>NUCLEOTIDE SEQUENCE [LARGE SCALE GENOMIC DNA]</scope>
    <source>
        <strain evidence="4">Chol</strain>
    </source>
</reference>
<feature type="compositionally biased region" description="Basic and acidic residues" evidence="1">
    <location>
        <begin position="98"/>
        <end position="124"/>
    </location>
</feature>
<dbReference type="GO" id="GO:0003677">
    <property type="term" value="F:DNA binding"/>
    <property type="evidence" value="ECO:0007669"/>
    <property type="project" value="InterPro"/>
</dbReference>
<dbReference type="RefSeq" id="WP_154716944.1">
    <property type="nucleotide sequence ID" value="NZ_LT837803.1"/>
</dbReference>
<dbReference type="PANTHER" id="PTHR21180">
    <property type="entry name" value="ENDONUCLEASE/EXONUCLEASE/PHOSPHATASE FAMILY DOMAIN-CONTAINING PROTEIN 1"/>
    <property type="match status" value="1"/>
</dbReference>
<organism evidence="4 5">
    <name type="scientific">Sterolibacterium denitrificans</name>
    <dbReference type="NCBI Taxonomy" id="157592"/>
    <lineage>
        <taxon>Bacteria</taxon>
        <taxon>Pseudomonadati</taxon>
        <taxon>Pseudomonadota</taxon>
        <taxon>Betaproteobacteria</taxon>
        <taxon>Nitrosomonadales</taxon>
        <taxon>Sterolibacteriaceae</taxon>
        <taxon>Sterolibacterium</taxon>
    </lineage>
</organism>
<accession>A0A7Z7HRP1</accession>
<dbReference type="EMBL" id="LT837803">
    <property type="protein sequence ID" value="SMB27672.1"/>
    <property type="molecule type" value="Genomic_DNA"/>
</dbReference>
<name>A0A7Z7HRP1_9PROT</name>
<feature type="signal peptide" evidence="2">
    <location>
        <begin position="1"/>
        <end position="20"/>
    </location>
</feature>
<dbReference type="NCBIfam" id="TIGR00426">
    <property type="entry name" value="competence protein ComEA helix-hairpin-helix repeat region"/>
    <property type="match status" value="1"/>
</dbReference>
<feature type="domain" description="Helix-hairpin-helix DNA-binding motif class 1" evidence="3">
    <location>
        <begin position="30"/>
        <end position="49"/>
    </location>
</feature>
<evidence type="ECO:0000313" key="5">
    <source>
        <dbReference type="Proteomes" id="UP000242886"/>
    </source>
</evidence>
<keyword evidence="2" id="KW-0732">Signal</keyword>
<feature type="region of interest" description="Disordered" evidence="1">
    <location>
        <begin position="94"/>
        <end position="124"/>
    </location>
</feature>
<evidence type="ECO:0000313" key="4">
    <source>
        <dbReference type="EMBL" id="SMB27672.1"/>
    </source>
</evidence>
<keyword evidence="5" id="KW-1185">Reference proteome</keyword>
<dbReference type="AlphaFoldDB" id="A0A7Z7HRP1"/>
<feature type="chain" id="PRO_5031337838" evidence="2">
    <location>
        <begin position="21"/>
        <end position="124"/>
    </location>
</feature>
<dbReference type="InterPro" id="IPR003583">
    <property type="entry name" value="Hlx-hairpin-Hlx_DNA-bd_motif"/>
</dbReference>